<dbReference type="EMBL" id="JBHLTG010000006">
    <property type="protein sequence ID" value="MFC0680995.1"/>
    <property type="molecule type" value="Genomic_DNA"/>
</dbReference>
<comment type="caution">
    <text evidence="1">The sequence shown here is derived from an EMBL/GenBank/DDBJ whole genome shotgun (WGS) entry which is preliminary data.</text>
</comment>
<dbReference type="RefSeq" id="WP_386673209.1">
    <property type="nucleotide sequence ID" value="NZ_JBHLTG010000006.1"/>
</dbReference>
<evidence type="ECO:0000313" key="1">
    <source>
        <dbReference type="EMBL" id="MFC0680995.1"/>
    </source>
</evidence>
<protein>
    <submittedName>
        <fullName evidence="1">Uncharacterized protein</fullName>
    </submittedName>
</protein>
<dbReference type="InterPro" id="IPR041638">
    <property type="entry name" value="BaeRF_family11"/>
</dbReference>
<name>A0ABV6RVJ3_9GAMM</name>
<organism evidence="1 2">
    <name type="scientific">Lysobacter korlensis</name>
    <dbReference type="NCBI Taxonomy" id="553636"/>
    <lineage>
        <taxon>Bacteria</taxon>
        <taxon>Pseudomonadati</taxon>
        <taxon>Pseudomonadota</taxon>
        <taxon>Gammaproteobacteria</taxon>
        <taxon>Lysobacterales</taxon>
        <taxon>Lysobacteraceae</taxon>
        <taxon>Lysobacter</taxon>
    </lineage>
</organism>
<evidence type="ECO:0000313" key="2">
    <source>
        <dbReference type="Proteomes" id="UP001589896"/>
    </source>
</evidence>
<keyword evidence="2" id="KW-1185">Reference proteome</keyword>
<reference evidence="1 2" key="1">
    <citation type="submission" date="2024-09" db="EMBL/GenBank/DDBJ databases">
        <authorList>
            <person name="Sun Q."/>
            <person name="Mori K."/>
        </authorList>
    </citation>
    <scope>NUCLEOTIDE SEQUENCE [LARGE SCALE GENOMIC DNA]</scope>
    <source>
        <strain evidence="1 2">KCTC 23076</strain>
    </source>
</reference>
<sequence length="371" mass="40160">MNNVDIPAIDELLKLSEERGPASVSIYIPTNPVTQQSQSSKIELRNALAEVERKCRERGLTAQEITAVAAPLRALVDDEEFWRYQSKGLAVFATGSTLRTFRLGVDVVPEVVVNDRFRVGQLLQAVTFPQQAYVLALSEKTARLIELGAGSPRTLDVDGLPPDRSVLAHTEVADKAAMPRPQGTTGGRIEQQKYCRLAQDAVLPIVSKNGSPLVLAAPEPIGPAYQAISTYAHFAHEVIEGNFDEASNDQIAAKAEPILGHMRNAELERWRNDFAEFENQGRATTDLAETARAATYGAIESLMIDPCAQVFGRLADEDGSVQFGEPETSGNYSLIDEIAARVLHSSGRVLAVPSSDVPNGSPVAAILRYGI</sequence>
<gene>
    <name evidence="1" type="ORF">ACFFGH_24460</name>
</gene>
<dbReference type="Proteomes" id="UP001589896">
    <property type="component" value="Unassembled WGS sequence"/>
</dbReference>
<dbReference type="Pfam" id="PF18855">
    <property type="entry name" value="baeRF_family11"/>
    <property type="match status" value="1"/>
</dbReference>
<accession>A0ABV6RVJ3</accession>
<proteinExistence type="predicted"/>